<reference evidence="2" key="1">
    <citation type="journal article" date="2020" name="Stud. Mycol.">
        <title>101 Dothideomycetes genomes: a test case for predicting lifestyles and emergence of pathogens.</title>
        <authorList>
            <person name="Haridas S."/>
            <person name="Albert R."/>
            <person name="Binder M."/>
            <person name="Bloem J."/>
            <person name="Labutti K."/>
            <person name="Salamov A."/>
            <person name="Andreopoulos B."/>
            <person name="Baker S."/>
            <person name="Barry K."/>
            <person name="Bills G."/>
            <person name="Bluhm B."/>
            <person name="Cannon C."/>
            <person name="Castanera R."/>
            <person name="Culley D."/>
            <person name="Daum C."/>
            <person name="Ezra D."/>
            <person name="Gonzalez J."/>
            <person name="Henrissat B."/>
            <person name="Kuo A."/>
            <person name="Liang C."/>
            <person name="Lipzen A."/>
            <person name="Lutzoni F."/>
            <person name="Magnuson J."/>
            <person name="Mondo S."/>
            <person name="Nolan M."/>
            <person name="Ohm R."/>
            <person name="Pangilinan J."/>
            <person name="Park H.-J."/>
            <person name="Ramirez L."/>
            <person name="Alfaro M."/>
            <person name="Sun H."/>
            <person name="Tritt A."/>
            <person name="Yoshinaga Y."/>
            <person name="Zwiers L.-H."/>
            <person name="Turgeon B."/>
            <person name="Goodwin S."/>
            <person name="Spatafora J."/>
            <person name="Crous P."/>
            <person name="Grigoriev I."/>
        </authorList>
    </citation>
    <scope>NUCLEOTIDE SEQUENCE</scope>
    <source>
        <strain evidence="2">CBS 122681</strain>
    </source>
</reference>
<feature type="compositionally biased region" description="Basic and acidic residues" evidence="1">
    <location>
        <begin position="114"/>
        <end position="124"/>
    </location>
</feature>
<keyword evidence="3" id="KW-1185">Reference proteome</keyword>
<dbReference type="PANTHER" id="PTHR38790:SF4">
    <property type="entry name" value="2EXR DOMAIN-CONTAINING PROTEIN"/>
    <property type="match status" value="1"/>
</dbReference>
<accession>A0A6A6SL13</accession>
<evidence type="ECO:0000313" key="2">
    <source>
        <dbReference type="EMBL" id="KAF2647647.1"/>
    </source>
</evidence>
<protein>
    <submittedName>
        <fullName evidence="2">Uncharacterized protein</fullName>
    </submittedName>
</protein>
<organism evidence="2 3">
    <name type="scientific">Lophiostoma macrostomum CBS 122681</name>
    <dbReference type="NCBI Taxonomy" id="1314788"/>
    <lineage>
        <taxon>Eukaryota</taxon>
        <taxon>Fungi</taxon>
        <taxon>Dikarya</taxon>
        <taxon>Ascomycota</taxon>
        <taxon>Pezizomycotina</taxon>
        <taxon>Dothideomycetes</taxon>
        <taxon>Pleosporomycetidae</taxon>
        <taxon>Pleosporales</taxon>
        <taxon>Lophiostomataceae</taxon>
        <taxon>Lophiostoma</taxon>
    </lineage>
</organism>
<dbReference type="Proteomes" id="UP000799324">
    <property type="component" value="Unassembled WGS sequence"/>
</dbReference>
<dbReference type="EMBL" id="MU004595">
    <property type="protein sequence ID" value="KAF2647647.1"/>
    <property type="molecule type" value="Genomic_DNA"/>
</dbReference>
<feature type="region of interest" description="Disordered" evidence="1">
    <location>
        <begin position="95"/>
        <end position="124"/>
    </location>
</feature>
<dbReference type="OrthoDB" id="3658675at2759"/>
<sequence>MYLHVEEKPSCYPYRACHASCVRVIGVTLGGAELGNEAGFALILSDVAVGLRWTGGSGIGATHAPNPGVFPQQPHSTEPPDGLAREVRIGTCSKTATSTTQARAQPENPTMNDVTRDLQRPPLHRDDALSDLRSFQQDPSSGLPTPQHLVAISKRNASESPLLRLPSEVRNRIFAFVYSGEKIMKQKPSDEFAYHRDSDVLAGLPCNLPQICRQLYCETYILPYALPTVIFYYEDTEEIEEWASNLPFVYREAITSVAVPSALAQRWTAKTIFPSIKLVVAIQIRYPPFPHLNPHFHWPPTAMSDVQDVQGVGVEITTMVVRAKRFPTQSWCHRGRRPLPQGF</sequence>
<name>A0A6A6SL13_9PLEO</name>
<gene>
    <name evidence="2" type="ORF">K491DRAFT_763567</name>
</gene>
<proteinExistence type="predicted"/>
<evidence type="ECO:0000313" key="3">
    <source>
        <dbReference type="Proteomes" id="UP000799324"/>
    </source>
</evidence>
<feature type="compositionally biased region" description="Polar residues" evidence="1">
    <location>
        <begin position="95"/>
        <end position="113"/>
    </location>
</feature>
<dbReference type="AlphaFoldDB" id="A0A6A6SL13"/>
<dbReference type="PANTHER" id="PTHR38790">
    <property type="entry name" value="2EXR DOMAIN-CONTAINING PROTEIN-RELATED"/>
    <property type="match status" value="1"/>
</dbReference>
<evidence type="ECO:0000256" key="1">
    <source>
        <dbReference type="SAM" id="MobiDB-lite"/>
    </source>
</evidence>